<keyword evidence="5" id="KW-1185">Reference proteome</keyword>
<feature type="transmembrane region" description="Helical" evidence="2">
    <location>
        <begin position="207"/>
        <end position="228"/>
    </location>
</feature>
<proteinExistence type="predicted"/>
<feature type="transmembrane region" description="Helical" evidence="2">
    <location>
        <begin position="52"/>
        <end position="76"/>
    </location>
</feature>
<name>A0AAD6VHF1_9AGAR</name>
<feature type="transmembrane region" description="Helical" evidence="2">
    <location>
        <begin position="123"/>
        <end position="144"/>
    </location>
</feature>
<feature type="compositionally biased region" description="Polar residues" evidence="1">
    <location>
        <begin position="272"/>
        <end position="289"/>
    </location>
</feature>
<dbReference type="Pfam" id="PF20152">
    <property type="entry name" value="DUF6534"/>
    <property type="match status" value="1"/>
</dbReference>
<keyword evidence="2" id="KW-0812">Transmembrane</keyword>
<dbReference type="Proteomes" id="UP001219525">
    <property type="component" value="Unassembled WGS sequence"/>
</dbReference>
<reference evidence="4" key="1">
    <citation type="submission" date="2023-03" db="EMBL/GenBank/DDBJ databases">
        <title>Massive genome expansion in bonnet fungi (Mycena s.s.) driven by repeated elements and novel gene families across ecological guilds.</title>
        <authorList>
            <consortium name="Lawrence Berkeley National Laboratory"/>
            <person name="Harder C.B."/>
            <person name="Miyauchi S."/>
            <person name="Viragh M."/>
            <person name="Kuo A."/>
            <person name="Thoen E."/>
            <person name="Andreopoulos B."/>
            <person name="Lu D."/>
            <person name="Skrede I."/>
            <person name="Drula E."/>
            <person name="Henrissat B."/>
            <person name="Morin E."/>
            <person name="Kohler A."/>
            <person name="Barry K."/>
            <person name="LaButti K."/>
            <person name="Morin E."/>
            <person name="Salamov A."/>
            <person name="Lipzen A."/>
            <person name="Mereny Z."/>
            <person name="Hegedus B."/>
            <person name="Baldrian P."/>
            <person name="Stursova M."/>
            <person name="Weitz H."/>
            <person name="Taylor A."/>
            <person name="Grigoriev I.V."/>
            <person name="Nagy L.G."/>
            <person name="Martin F."/>
            <person name="Kauserud H."/>
        </authorList>
    </citation>
    <scope>NUCLEOTIDE SEQUENCE</scope>
    <source>
        <strain evidence="4">9144</strain>
    </source>
</reference>
<dbReference type="EMBL" id="JARJCW010000029">
    <property type="protein sequence ID" value="KAJ7210011.1"/>
    <property type="molecule type" value="Genomic_DNA"/>
</dbReference>
<comment type="caution">
    <text evidence="4">The sequence shown here is derived from an EMBL/GenBank/DDBJ whole genome shotgun (WGS) entry which is preliminary data.</text>
</comment>
<feature type="domain" description="DUF6534" evidence="3">
    <location>
        <begin position="170"/>
        <end position="258"/>
    </location>
</feature>
<dbReference type="PANTHER" id="PTHR40465:SF1">
    <property type="entry name" value="DUF6534 DOMAIN-CONTAINING PROTEIN"/>
    <property type="match status" value="1"/>
</dbReference>
<feature type="region of interest" description="Disordered" evidence="1">
    <location>
        <begin position="272"/>
        <end position="295"/>
    </location>
</feature>
<evidence type="ECO:0000256" key="1">
    <source>
        <dbReference type="SAM" id="MobiDB-lite"/>
    </source>
</evidence>
<dbReference type="PANTHER" id="PTHR40465">
    <property type="entry name" value="CHROMOSOME 1, WHOLE GENOME SHOTGUN SEQUENCE"/>
    <property type="match status" value="1"/>
</dbReference>
<feature type="transmembrane region" description="Helical" evidence="2">
    <location>
        <begin position="20"/>
        <end position="40"/>
    </location>
</feature>
<keyword evidence="2" id="KW-1133">Transmembrane helix</keyword>
<gene>
    <name evidence="4" type="ORF">GGX14DRAFT_565814</name>
</gene>
<sequence length="343" mass="38122">MAPVVIPGIDLPLLTGPLVLGYMWSWFLYGILVVQVYMYSQVFTRDSTGTKALVWSMFFLESVFTLLQTIAAWNAYGVGWGDVDTLTNIDWSWDPLPAMNGFLAGMAQSFYIWRIYRLTKKPWIPALIACVMLTQVTLASYYGIVVSVTERTVAKLISLSPEVTAWLVGSATCDLLITITLVSILWRQRQETRFQRTTGIINKLIRFSVETGSVTSAAAIIEVILWLTSRQWNFHFIFFLVIGKLYSNMLMATLNCRAPMFQSENSTMVGQPTSSFWSEPGNKNATSGLRSRGGGVHVARTTNTDNGGDTIVMGDFTSSSNIDVGRKLAHDDAEDKANMSLVV</sequence>
<dbReference type="AlphaFoldDB" id="A0AAD6VHF1"/>
<accession>A0AAD6VHF1</accession>
<keyword evidence="2" id="KW-0472">Membrane</keyword>
<protein>
    <recommendedName>
        <fullName evidence="3">DUF6534 domain-containing protein</fullName>
    </recommendedName>
</protein>
<feature type="transmembrane region" description="Helical" evidence="2">
    <location>
        <begin position="234"/>
        <end position="254"/>
    </location>
</feature>
<evidence type="ECO:0000313" key="5">
    <source>
        <dbReference type="Proteomes" id="UP001219525"/>
    </source>
</evidence>
<evidence type="ECO:0000313" key="4">
    <source>
        <dbReference type="EMBL" id="KAJ7210011.1"/>
    </source>
</evidence>
<evidence type="ECO:0000259" key="3">
    <source>
        <dbReference type="Pfam" id="PF20152"/>
    </source>
</evidence>
<dbReference type="InterPro" id="IPR045339">
    <property type="entry name" value="DUF6534"/>
</dbReference>
<evidence type="ECO:0000256" key="2">
    <source>
        <dbReference type="SAM" id="Phobius"/>
    </source>
</evidence>
<feature type="transmembrane region" description="Helical" evidence="2">
    <location>
        <begin position="96"/>
        <end position="116"/>
    </location>
</feature>
<feature type="transmembrane region" description="Helical" evidence="2">
    <location>
        <begin position="164"/>
        <end position="186"/>
    </location>
</feature>
<organism evidence="4 5">
    <name type="scientific">Mycena pura</name>
    <dbReference type="NCBI Taxonomy" id="153505"/>
    <lineage>
        <taxon>Eukaryota</taxon>
        <taxon>Fungi</taxon>
        <taxon>Dikarya</taxon>
        <taxon>Basidiomycota</taxon>
        <taxon>Agaricomycotina</taxon>
        <taxon>Agaricomycetes</taxon>
        <taxon>Agaricomycetidae</taxon>
        <taxon>Agaricales</taxon>
        <taxon>Marasmiineae</taxon>
        <taxon>Mycenaceae</taxon>
        <taxon>Mycena</taxon>
    </lineage>
</organism>